<proteinExistence type="predicted"/>
<sequence>MILRTERLSAVIFAADLERGPGAEELGAILAEQHLPALVIDWSPVNPPRTRIAGEQLAWPFSHLTFIATVYRVVAGMPAEIAH</sequence>
<keyword evidence="2" id="KW-1185">Reference proteome</keyword>
<accession>A0A1V2GZ34</accession>
<gene>
    <name evidence="1" type="ORF">BKE38_19010</name>
</gene>
<dbReference type="AlphaFoldDB" id="A0A1V2GZ34"/>
<organism evidence="1 2">
    <name type="scientific">Teichococcus deserti</name>
    <dbReference type="NCBI Taxonomy" id="1817963"/>
    <lineage>
        <taxon>Bacteria</taxon>
        <taxon>Pseudomonadati</taxon>
        <taxon>Pseudomonadota</taxon>
        <taxon>Alphaproteobacteria</taxon>
        <taxon>Acetobacterales</taxon>
        <taxon>Roseomonadaceae</taxon>
        <taxon>Roseomonas</taxon>
    </lineage>
</organism>
<comment type="caution">
    <text evidence="1">The sequence shown here is derived from an EMBL/GenBank/DDBJ whole genome shotgun (WGS) entry which is preliminary data.</text>
</comment>
<dbReference type="Proteomes" id="UP000188879">
    <property type="component" value="Unassembled WGS sequence"/>
</dbReference>
<protein>
    <submittedName>
        <fullName evidence="1">Uncharacterized protein</fullName>
    </submittedName>
</protein>
<name>A0A1V2GZ34_9PROT</name>
<reference evidence="1 2" key="1">
    <citation type="submission" date="2016-10" db="EMBL/GenBank/DDBJ databases">
        <title>Draft Genome sequence of Roseomonas sp. strain M3.</title>
        <authorList>
            <person name="Subhash Y."/>
            <person name="Lee S."/>
        </authorList>
    </citation>
    <scope>NUCLEOTIDE SEQUENCE [LARGE SCALE GENOMIC DNA]</scope>
    <source>
        <strain evidence="1 2">M3</strain>
    </source>
</reference>
<dbReference type="EMBL" id="MLCO01000200">
    <property type="protein sequence ID" value="ONG50173.1"/>
    <property type="molecule type" value="Genomic_DNA"/>
</dbReference>
<evidence type="ECO:0000313" key="2">
    <source>
        <dbReference type="Proteomes" id="UP000188879"/>
    </source>
</evidence>
<evidence type="ECO:0000313" key="1">
    <source>
        <dbReference type="EMBL" id="ONG50173.1"/>
    </source>
</evidence>